<dbReference type="InterPro" id="IPR050263">
    <property type="entry name" value="Bact_Fimbrial_Adh_Pro"/>
</dbReference>
<dbReference type="RefSeq" id="WP_154680624.1">
    <property type="nucleotide sequence ID" value="NZ_CP046115.1"/>
</dbReference>
<dbReference type="GO" id="GO:0009289">
    <property type="term" value="C:pilus"/>
    <property type="evidence" value="ECO:0007669"/>
    <property type="project" value="UniProtKB-SubCell"/>
</dbReference>
<dbReference type="Gene3D" id="2.60.40.1090">
    <property type="entry name" value="Fimbrial-type adhesion domain"/>
    <property type="match status" value="1"/>
</dbReference>
<comment type="subcellular location">
    <subcellularLocation>
        <location evidence="1">Fimbrium</location>
    </subcellularLocation>
</comment>
<keyword evidence="3 5" id="KW-0732">Signal</keyword>
<dbReference type="InterPro" id="IPR008966">
    <property type="entry name" value="Adhesion_dom_sf"/>
</dbReference>
<proteinExistence type="inferred from homology"/>
<reference evidence="7 8" key="1">
    <citation type="submission" date="2019-11" db="EMBL/GenBank/DDBJ databases">
        <title>Isolation and Application of One Kind of P-Hydroxybenzoic Acid Degrading Bacterium in Mitigating Cropping Obstacle of Cucumber.</title>
        <authorList>
            <person name="Wu F."/>
            <person name="An Y."/>
        </authorList>
    </citation>
    <scope>NUCLEOTIDE SEQUENCE [LARGE SCALE GENOMIC DNA]</scope>
    <source>
        <strain evidence="7 8">P620</strain>
    </source>
</reference>
<gene>
    <name evidence="7" type="ORF">GJ746_13245</name>
</gene>
<evidence type="ECO:0000313" key="8">
    <source>
        <dbReference type="Proteomes" id="UP000427108"/>
    </source>
</evidence>
<dbReference type="Gene3D" id="2.60.40.3310">
    <property type="match status" value="1"/>
</dbReference>
<protein>
    <recommendedName>
        <fullName evidence="6">Fimbrial-type adhesion domain-containing protein</fullName>
    </recommendedName>
</protein>
<dbReference type="Pfam" id="PF00419">
    <property type="entry name" value="Fimbrial"/>
    <property type="match status" value="1"/>
</dbReference>
<evidence type="ECO:0000256" key="3">
    <source>
        <dbReference type="ARBA" id="ARBA00022729"/>
    </source>
</evidence>
<dbReference type="InterPro" id="IPR000259">
    <property type="entry name" value="Adhesion_dom_fimbrial"/>
</dbReference>
<dbReference type="PANTHER" id="PTHR33420">
    <property type="entry name" value="FIMBRIAL SUBUNIT ELFA-RELATED"/>
    <property type="match status" value="1"/>
</dbReference>
<comment type="similarity">
    <text evidence="2">Belongs to the fimbrial protein family.</text>
</comment>
<dbReference type="AlphaFoldDB" id="A0A6B8MTD3"/>
<dbReference type="EMBL" id="CP046115">
    <property type="protein sequence ID" value="QGN38206.1"/>
    <property type="molecule type" value="Genomic_DNA"/>
</dbReference>
<dbReference type="GO" id="GO:0043709">
    <property type="term" value="P:cell adhesion involved in single-species biofilm formation"/>
    <property type="evidence" value="ECO:0007669"/>
    <property type="project" value="TreeGrafter"/>
</dbReference>
<dbReference type="InterPro" id="IPR036937">
    <property type="entry name" value="Adhesion_dom_fimbrial_sf"/>
</dbReference>
<evidence type="ECO:0000259" key="6">
    <source>
        <dbReference type="Pfam" id="PF00419"/>
    </source>
</evidence>
<dbReference type="OrthoDB" id="6580839at2"/>
<feature type="chain" id="PRO_5025429213" description="Fimbrial-type adhesion domain-containing protein" evidence="5">
    <location>
        <begin position="32"/>
        <end position="351"/>
    </location>
</feature>
<evidence type="ECO:0000256" key="1">
    <source>
        <dbReference type="ARBA" id="ARBA00004561"/>
    </source>
</evidence>
<accession>A0A6B8MTD3</accession>
<sequence>MLFKISKKNSLSVSVLSGLGFFFSVTTDAKAACIITSTPLPPVLQTYPLPISRISPNVHNNNVLLSVKKYFDSAAVKCATGTIYWTYKIENTSGTTGVFIDGSPVYKTNIEGLGVYYTNVKSNGMQVESTNAGVVLVPQVDMNLIKLNNATVSGVLDASTLPVVSFYATESSSGVFNSSAVQITKMTFSGTVSYVVPSCSAQDKDIWLGEYTTGDFTGTSATPWVDASIVLTCDTVFRNAYNNVSEFFITGNITTTTRPDNYYSVSLDSVNGFIDSSRGIMALDSGGASGLGVQISRTQSEQEWSSLAWIDENKAAANTIKIPLYARYIQTESNVTAGQANSKLLYTVQYK</sequence>
<keyword evidence="4" id="KW-0281">Fimbrium</keyword>
<dbReference type="Proteomes" id="UP000427108">
    <property type="component" value="Chromosome"/>
</dbReference>
<evidence type="ECO:0000313" key="7">
    <source>
        <dbReference type="EMBL" id="QGN38206.1"/>
    </source>
</evidence>
<dbReference type="SUPFAM" id="SSF49401">
    <property type="entry name" value="Bacterial adhesins"/>
    <property type="match status" value="1"/>
</dbReference>
<evidence type="ECO:0000256" key="5">
    <source>
        <dbReference type="SAM" id="SignalP"/>
    </source>
</evidence>
<dbReference type="PANTHER" id="PTHR33420:SF12">
    <property type="entry name" value="FIMBRIN-LIKE PROTEIN FIMI-RELATED"/>
    <property type="match status" value="1"/>
</dbReference>
<evidence type="ECO:0000256" key="4">
    <source>
        <dbReference type="ARBA" id="ARBA00023263"/>
    </source>
</evidence>
<organism evidence="7 8">
    <name type="scientific">Klebsiella oxytoca</name>
    <dbReference type="NCBI Taxonomy" id="571"/>
    <lineage>
        <taxon>Bacteria</taxon>
        <taxon>Pseudomonadati</taxon>
        <taxon>Pseudomonadota</taxon>
        <taxon>Gammaproteobacteria</taxon>
        <taxon>Enterobacterales</taxon>
        <taxon>Enterobacteriaceae</taxon>
        <taxon>Klebsiella/Raoultella group</taxon>
        <taxon>Klebsiella</taxon>
    </lineage>
</organism>
<evidence type="ECO:0000256" key="2">
    <source>
        <dbReference type="ARBA" id="ARBA00006671"/>
    </source>
</evidence>
<feature type="signal peptide" evidence="5">
    <location>
        <begin position="1"/>
        <end position="31"/>
    </location>
</feature>
<name>A0A6B8MTD3_KLEOX</name>
<feature type="domain" description="Fimbrial-type adhesion" evidence="6">
    <location>
        <begin position="187"/>
        <end position="351"/>
    </location>
</feature>